<dbReference type="InterPro" id="IPR041492">
    <property type="entry name" value="HAD_2"/>
</dbReference>
<dbReference type="Pfam" id="PF13419">
    <property type="entry name" value="HAD_2"/>
    <property type="match status" value="1"/>
</dbReference>
<dbReference type="Gene3D" id="3.40.630.30">
    <property type="match status" value="1"/>
</dbReference>
<dbReference type="AlphaFoldDB" id="A0AA44BEJ7"/>
<dbReference type="SFLD" id="SFLDS00003">
    <property type="entry name" value="Haloacid_Dehalogenase"/>
    <property type="match status" value="1"/>
</dbReference>
<evidence type="ECO:0000313" key="2">
    <source>
        <dbReference type="EMBL" id="NBG88275.1"/>
    </source>
</evidence>
<dbReference type="InterPro" id="IPR036412">
    <property type="entry name" value="HAD-like_sf"/>
</dbReference>
<dbReference type="Gene3D" id="1.10.150.240">
    <property type="entry name" value="Putative phosphatase, domain 2"/>
    <property type="match status" value="1"/>
</dbReference>
<feature type="domain" description="N-acetyltransferase" evidence="1">
    <location>
        <begin position="385"/>
        <end position="523"/>
    </location>
</feature>
<accession>A0AA44BEJ7</accession>
<dbReference type="PANTHER" id="PTHR43434">
    <property type="entry name" value="PHOSPHOGLYCOLATE PHOSPHATASE"/>
    <property type="match status" value="1"/>
</dbReference>
<dbReference type="Gene3D" id="3.40.50.1000">
    <property type="entry name" value="HAD superfamily/HAD-like"/>
    <property type="match status" value="1"/>
</dbReference>
<reference evidence="2 3" key="1">
    <citation type="submission" date="2019-04" db="EMBL/GenBank/DDBJ databases">
        <title>Isachenkonia alkalipeptolytica gen. nov. sp. nov. a new anaerobic, alkiliphilic organothrophic bacterium capable to reduce synthesized ferrihydrite isolated from a soda lake.</title>
        <authorList>
            <person name="Toshchakov S.V."/>
            <person name="Zavarzina D.G."/>
            <person name="Zhilina T.N."/>
            <person name="Kostrikina N.A."/>
            <person name="Kublanov I.V."/>
        </authorList>
    </citation>
    <scope>NUCLEOTIDE SEQUENCE [LARGE SCALE GENOMIC DNA]</scope>
    <source>
        <strain evidence="2 3">Z-1701</strain>
    </source>
</reference>
<dbReference type="InterPro" id="IPR006439">
    <property type="entry name" value="HAD-SF_hydro_IA"/>
</dbReference>
<dbReference type="Proteomes" id="UP000449710">
    <property type="component" value="Unassembled WGS sequence"/>
</dbReference>
<dbReference type="Pfam" id="PF00583">
    <property type="entry name" value="Acetyltransf_1"/>
    <property type="match status" value="2"/>
</dbReference>
<dbReference type="PANTHER" id="PTHR43434:SF1">
    <property type="entry name" value="PHOSPHOGLYCOLATE PHOSPHATASE"/>
    <property type="match status" value="1"/>
</dbReference>
<dbReference type="InterPro" id="IPR023198">
    <property type="entry name" value="PGP-like_dom2"/>
</dbReference>
<dbReference type="InterPro" id="IPR016181">
    <property type="entry name" value="Acyl_CoA_acyltransferase"/>
</dbReference>
<proteinExistence type="predicted"/>
<gene>
    <name evidence="2" type="ORF">ISALK_07150</name>
</gene>
<keyword evidence="3" id="KW-1185">Reference proteome</keyword>
<dbReference type="GO" id="GO:0006281">
    <property type="term" value="P:DNA repair"/>
    <property type="evidence" value="ECO:0007669"/>
    <property type="project" value="TreeGrafter"/>
</dbReference>
<feature type="domain" description="N-acetyltransferase" evidence="1">
    <location>
        <begin position="229"/>
        <end position="369"/>
    </location>
</feature>
<dbReference type="InterPro" id="IPR023214">
    <property type="entry name" value="HAD_sf"/>
</dbReference>
<sequence length="523" mass="59891">MLEKFDTIIFDFDGVILNSMDIKGNGLRRVFSEYPKDKVEKLVAFHHENGGMSRYMKIRYFFEELLGEEITEESVVEYAERFSKQMRTELDNEAYLIEDAVNFIKKHHGNYHLHIASGADEKELQYICNRLKLTPYFKTIEGSPRVKEEIIDGILTSYQYDKKTTLLIGDSTNDYEAAKENRISFAGYNNEALKTYEDFYIESFQPLRIQHQEDPGKSPAGVKESRGEFTLRGITLEDEEAFQELIKILNDADDLGYGVDSRWYRKVLEDGEHIILVGYYLGDLVGVFTGMINTQDSRAMNLNVAIHPKVRRRGFGTKLYKEGIRRARGKNIEKLEAYGKNRIPGGVKFLEKQGFSVGLYSWEMEKQLQNSEQIAGKPQGVEKMVEVTKATPEREKAYQVLSQECFNDLSGAGALEEVLKDPSIGMWFLDTEKGEGEVAGGLAVQLKSNTKTAYFFDIGIRPKYRGKGMGLWMLQEVEQQLAARGYEKVSLLVAGENEKALRLYQKAGFRVKDEEIVFYRTLD</sequence>
<dbReference type="GO" id="GO:0008967">
    <property type="term" value="F:phosphoglycolate phosphatase activity"/>
    <property type="evidence" value="ECO:0007669"/>
    <property type="project" value="TreeGrafter"/>
</dbReference>
<evidence type="ECO:0000313" key="3">
    <source>
        <dbReference type="Proteomes" id="UP000449710"/>
    </source>
</evidence>
<comment type="caution">
    <text evidence="2">The sequence shown here is derived from an EMBL/GenBank/DDBJ whole genome shotgun (WGS) entry which is preliminary data.</text>
</comment>
<dbReference type="GO" id="GO:0005829">
    <property type="term" value="C:cytosol"/>
    <property type="evidence" value="ECO:0007669"/>
    <property type="project" value="TreeGrafter"/>
</dbReference>
<dbReference type="CDD" id="cd04301">
    <property type="entry name" value="NAT_SF"/>
    <property type="match status" value="2"/>
</dbReference>
<organism evidence="2 3">
    <name type="scientific">Isachenkonia alkalipeptolytica</name>
    <dbReference type="NCBI Taxonomy" id="2565777"/>
    <lineage>
        <taxon>Bacteria</taxon>
        <taxon>Bacillati</taxon>
        <taxon>Bacillota</taxon>
        <taxon>Clostridia</taxon>
        <taxon>Eubacteriales</taxon>
        <taxon>Clostridiaceae</taxon>
        <taxon>Isachenkonia</taxon>
    </lineage>
</organism>
<dbReference type="EMBL" id="SUMG01000007">
    <property type="protein sequence ID" value="NBG88275.1"/>
    <property type="molecule type" value="Genomic_DNA"/>
</dbReference>
<dbReference type="NCBIfam" id="TIGR01549">
    <property type="entry name" value="HAD-SF-IA-v1"/>
    <property type="match status" value="1"/>
</dbReference>
<name>A0AA44BEJ7_9CLOT</name>
<dbReference type="RefSeq" id="WP_160720671.1">
    <property type="nucleotide sequence ID" value="NZ_SUMG01000007.1"/>
</dbReference>
<dbReference type="PROSITE" id="PS51186">
    <property type="entry name" value="GNAT"/>
    <property type="match status" value="2"/>
</dbReference>
<dbReference type="SUPFAM" id="SSF55729">
    <property type="entry name" value="Acyl-CoA N-acyltransferases (Nat)"/>
    <property type="match status" value="2"/>
</dbReference>
<protein>
    <submittedName>
        <fullName evidence="2">GNAT family N-acetyltransferase</fullName>
    </submittedName>
</protein>
<evidence type="ECO:0000259" key="1">
    <source>
        <dbReference type="PROSITE" id="PS51186"/>
    </source>
</evidence>
<dbReference type="InterPro" id="IPR000182">
    <property type="entry name" value="GNAT_dom"/>
</dbReference>
<dbReference type="InterPro" id="IPR050155">
    <property type="entry name" value="HAD-like_hydrolase_sf"/>
</dbReference>
<dbReference type="SUPFAM" id="SSF56784">
    <property type="entry name" value="HAD-like"/>
    <property type="match status" value="1"/>
</dbReference>
<dbReference type="SFLD" id="SFLDG01129">
    <property type="entry name" value="C1.5:_HAD__Beta-PGM__Phosphata"/>
    <property type="match status" value="1"/>
</dbReference>
<dbReference type="GO" id="GO:0016747">
    <property type="term" value="F:acyltransferase activity, transferring groups other than amino-acyl groups"/>
    <property type="evidence" value="ECO:0007669"/>
    <property type="project" value="InterPro"/>
</dbReference>